<dbReference type="PANTHER" id="PTHR12298:SF4">
    <property type="entry name" value="PROGRAMMED CELL DEATH PROTEIN 2"/>
    <property type="match status" value="1"/>
</dbReference>
<evidence type="ECO:0000256" key="5">
    <source>
        <dbReference type="SAM" id="Phobius"/>
    </source>
</evidence>
<evidence type="ECO:0000256" key="3">
    <source>
        <dbReference type="ARBA" id="ARBA00022833"/>
    </source>
</evidence>
<feature type="transmembrane region" description="Helical" evidence="5">
    <location>
        <begin position="53"/>
        <end position="70"/>
    </location>
</feature>
<dbReference type="InterPro" id="IPR002893">
    <property type="entry name" value="Znf_MYND"/>
</dbReference>
<dbReference type="InterPro" id="IPR007320">
    <property type="entry name" value="PDCD2_C"/>
</dbReference>
<name>A0A0N4UKC8_DRAME</name>
<dbReference type="WBParaSite" id="DME_0000816401-mRNA-1">
    <property type="protein sequence ID" value="DME_0000816401-mRNA-1"/>
    <property type="gene ID" value="DME_0000816401"/>
</dbReference>
<reference evidence="10" key="1">
    <citation type="submission" date="2017-02" db="UniProtKB">
        <authorList>
            <consortium name="WormBaseParasite"/>
        </authorList>
    </citation>
    <scope>IDENTIFICATION</scope>
</reference>
<dbReference type="GO" id="GO:0005634">
    <property type="term" value="C:nucleus"/>
    <property type="evidence" value="ECO:0007669"/>
    <property type="project" value="TreeGrafter"/>
</dbReference>
<evidence type="ECO:0000313" key="7">
    <source>
        <dbReference type="EMBL" id="VDN52267.1"/>
    </source>
</evidence>
<sequence>MDQFIPNLRDETVQSAVKVILGYSAQDSILYSAIVALTNFFILTYNIFKYFNILAIILDAVVHLGFGVVIEPHLSFRLRSPYFPLGKIGGTPSWLNPINIPSGESLSCRLCSKQMAFLLQIYTGNPNNDHDFHRYIFIFICRNPSCSQINDASNIRVFRCQLPRINPYYSPDYPLDPDVDGDIPDPYANSSYPTLCKICGCFASKKCARCSSAWYCCRDHQVLDWSFSHKSACGFSKDNEKSVDDKKGCISGEFIIPKRGTALNPFVFPEYGIEMDEENVSRLENIKDSDDSGDDDDDDNVLAQRMKDYHEYINENELVNGLPNADFEGVEDSVVQDNAFKKFSKISNIFFQVVSLNPEQILRYNRKGTPLLATDNAPYHNLVPPCKICGASRCFELQLMPHLLSLLDVDSVGASIDWGTVMIYTCASNCRIEYDGYMEEWAIKQDFTSP</sequence>
<evidence type="ECO:0000256" key="2">
    <source>
        <dbReference type="ARBA" id="ARBA00022771"/>
    </source>
</evidence>
<accession>A0A0N4UKC8</accession>
<dbReference type="PROSITE" id="PS50865">
    <property type="entry name" value="ZF_MYND_2"/>
    <property type="match status" value="1"/>
</dbReference>
<evidence type="ECO:0000259" key="6">
    <source>
        <dbReference type="PROSITE" id="PS50865"/>
    </source>
</evidence>
<evidence type="ECO:0000256" key="1">
    <source>
        <dbReference type="ARBA" id="ARBA00022723"/>
    </source>
</evidence>
<dbReference type="PROSITE" id="PS01360">
    <property type="entry name" value="ZF_MYND_1"/>
    <property type="match status" value="1"/>
</dbReference>
<dbReference type="SUPFAM" id="SSF144232">
    <property type="entry name" value="HIT/MYND zinc finger-like"/>
    <property type="match status" value="1"/>
</dbReference>
<evidence type="ECO:0000313" key="10">
    <source>
        <dbReference type="WBParaSite" id="DME_0000816401-mRNA-1"/>
    </source>
</evidence>
<dbReference type="AlphaFoldDB" id="A0A0N4UKC8"/>
<protein>
    <submittedName>
        <fullName evidence="10">MYND-type domain-containing protein</fullName>
    </submittedName>
</protein>
<dbReference type="Gene3D" id="6.10.140.2220">
    <property type="match status" value="1"/>
</dbReference>
<keyword evidence="5" id="KW-0472">Membrane</keyword>
<keyword evidence="1" id="KW-0479">Metal-binding</keyword>
<keyword evidence="9" id="KW-1185">Reference proteome</keyword>
<evidence type="ECO:0000256" key="4">
    <source>
        <dbReference type="PROSITE-ProRule" id="PRU00134"/>
    </source>
</evidence>
<keyword evidence="5" id="KW-1133">Transmembrane helix</keyword>
<dbReference type="EMBL" id="UYYG01000051">
    <property type="protein sequence ID" value="VDN52267.1"/>
    <property type="molecule type" value="Genomic_DNA"/>
</dbReference>
<proteinExistence type="predicted"/>
<organism evidence="8 10">
    <name type="scientific">Dracunculus medinensis</name>
    <name type="common">Guinea worm</name>
    <dbReference type="NCBI Taxonomy" id="318479"/>
    <lineage>
        <taxon>Eukaryota</taxon>
        <taxon>Metazoa</taxon>
        <taxon>Ecdysozoa</taxon>
        <taxon>Nematoda</taxon>
        <taxon>Chromadorea</taxon>
        <taxon>Rhabditida</taxon>
        <taxon>Spirurina</taxon>
        <taxon>Dracunculoidea</taxon>
        <taxon>Dracunculidae</taxon>
        <taxon>Dracunculus</taxon>
    </lineage>
</organism>
<dbReference type="GO" id="GO:0005737">
    <property type="term" value="C:cytoplasm"/>
    <property type="evidence" value="ECO:0007669"/>
    <property type="project" value="InterPro"/>
</dbReference>
<dbReference type="Pfam" id="PF01753">
    <property type="entry name" value="zf-MYND"/>
    <property type="match status" value="1"/>
</dbReference>
<dbReference type="OrthoDB" id="443682at2759"/>
<keyword evidence="3" id="KW-0862">Zinc</keyword>
<dbReference type="STRING" id="318479.A0A0N4UKC8"/>
<feature type="domain" description="MYND-type" evidence="6">
    <location>
        <begin position="196"/>
        <end position="233"/>
    </location>
</feature>
<keyword evidence="2 4" id="KW-0863">Zinc-finger</keyword>
<dbReference type="Pfam" id="PF04194">
    <property type="entry name" value="PDCD2_C"/>
    <property type="match status" value="1"/>
</dbReference>
<gene>
    <name evidence="7" type="ORF">DME_LOCUS2240</name>
</gene>
<feature type="transmembrane region" description="Helical" evidence="5">
    <location>
        <begin position="28"/>
        <end position="47"/>
    </location>
</feature>
<dbReference type="Proteomes" id="UP000038040">
    <property type="component" value="Unplaced"/>
</dbReference>
<reference evidence="7 9" key="2">
    <citation type="submission" date="2018-11" db="EMBL/GenBank/DDBJ databases">
        <authorList>
            <consortium name="Pathogen Informatics"/>
        </authorList>
    </citation>
    <scope>NUCLEOTIDE SEQUENCE [LARGE SCALE GENOMIC DNA]</scope>
</reference>
<evidence type="ECO:0000313" key="8">
    <source>
        <dbReference type="Proteomes" id="UP000038040"/>
    </source>
</evidence>
<dbReference type="Proteomes" id="UP000274756">
    <property type="component" value="Unassembled WGS sequence"/>
</dbReference>
<dbReference type="GO" id="GO:0008270">
    <property type="term" value="F:zinc ion binding"/>
    <property type="evidence" value="ECO:0007669"/>
    <property type="project" value="UniProtKB-KW"/>
</dbReference>
<evidence type="ECO:0000313" key="9">
    <source>
        <dbReference type="Proteomes" id="UP000274756"/>
    </source>
</evidence>
<dbReference type="PANTHER" id="PTHR12298">
    <property type="entry name" value="PCDC2 PROGRAMMED CELL DEATH PROTEIN 2 -RELATED"/>
    <property type="match status" value="1"/>
</dbReference>
<keyword evidence="5" id="KW-0812">Transmembrane</keyword>